<comment type="caution">
    <text evidence="2">The sequence shown here is derived from an EMBL/GenBank/DDBJ whole genome shotgun (WGS) entry which is preliminary data.</text>
</comment>
<feature type="transmembrane region" description="Helical" evidence="1">
    <location>
        <begin position="260"/>
        <end position="280"/>
    </location>
</feature>
<feature type="transmembrane region" description="Helical" evidence="1">
    <location>
        <begin position="77"/>
        <end position="95"/>
    </location>
</feature>
<feature type="transmembrane region" description="Helical" evidence="1">
    <location>
        <begin position="185"/>
        <end position="208"/>
    </location>
</feature>
<feature type="transmembrane region" description="Helical" evidence="1">
    <location>
        <begin position="236"/>
        <end position="253"/>
    </location>
</feature>
<keyword evidence="3" id="KW-1185">Reference proteome</keyword>
<evidence type="ECO:0000256" key="1">
    <source>
        <dbReference type="SAM" id="Phobius"/>
    </source>
</evidence>
<dbReference type="RefSeq" id="WP_116072294.1">
    <property type="nucleotide sequence ID" value="NZ_BONB01000011.1"/>
</dbReference>
<protein>
    <recommendedName>
        <fullName evidence="4">ABC-type transport system involved in multi-copper enzyme maturation permease subunit</fullName>
    </recommendedName>
</protein>
<gene>
    <name evidence="2" type="ORF">DFJ67_6681</name>
</gene>
<dbReference type="Proteomes" id="UP000256913">
    <property type="component" value="Unassembled WGS sequence"/>
</dbReference>
<dbReference type="EMBL" id="QUMQ01000001">
    <property type="protein sequence ID" value="REG00626.1"/>
    <property type="molecule type" value="Genomic_DNA"/>
</dbReference>
<evidence type="ECO:0000313" key="2">
    <source>
        <dbReference type="EMBL" id="REG00626.1"/>
    </source>
</evidence>
<name>A0A3D9ZTX8_9ACTN</name>
<dbReference type="OrthoDB" id="3665898at2"/>
<keyword evidence="1" id="KW-0812">Transmembrane</keyword>
<feature type="transmembrane region" description="Helical" evidence="1">
    <location>
        <begin position="157"/>
        <end position="178"/>
    </location>
</feature>
<keyword evidence="1" id="KW-0472">Membrane</keyword>
<dbReference type="AlphaFoldDB" id="A0A3D9ZTX8"/>
<organism evidence="2 3">
    <name type="scientific">Asanoa ferruginea</name>
    <dbReference type="NCBI Taxonomy" id="53367"/>
    <lineage>
        <taxon>Bacteria</taxon>
        <taxon>Bacillati</taxon>
        <taxon>Actinomycetota</taxon>
        <taxon>Actinomycetes</taxon>
        <taxon>Micromonosporales</taxon>
        <taxon>Micromonosporaceae</taxon>
        <taxon>Asanoa</taxon>
    </lineage>
</organism>
<keyword evidence="1" id="KW-1133">Transmembrane helix</keyword>
<accession>A0A3D9ZTX8</accession>
<feature type="transmembrane region" description="Helical" evidence="1">
    <location>
        <begin position="119"/>
        <end position="145"/>
    </location>
</feature>
<proteinExistence type="predicted"/>
<evidence type="ECO:0000313" key="3">
    <source>
        <dbReference type="Proteomes" id="UP000256913"/>
    </source>
</evidence>
<reference evidence="2 3" key="1">
    <citation type="submission" date="2018-08" db="EMBL/GenBank/DDBJ databases">
        <title>Sequencing the genomes of 1000 actinobacteria strains.</title>
        <authorList>
            <person name="Klenk H.-P."/>
        </authorList>
    </citation>
    <scope>NUCLEOTIDE SEQUENCE [LARGE SCALE GENOMIC DNA]</scope>
    <source>
        <strain evidence="2 3">DSM 44099</strain>
    </source>
</reference>
<evidence type="ECO:0008006" key="4">
    <source>
        <dbReference type="Google" id="ProtNLM"/>
    </source>
</evidence>
<sequence length="532" mass="54384">MTAVVEAPPTVTPVGAVASRRRATLALARVEAVRMLRHPVTVAAFLLYLGPWAWILFRPGADRYPVLHTTVVSLQMAAMLVLGGAALVVANLATLRERRHRTDAVSDLLILPPAWRTTAFLLAVLALAGLALLVLVAQVTLLALLPGRAGVVVVFDVAIPAGIVAVLGAAGVLLALLVRSPIVAPLAAVAFAAAGFVSIASVATGAAWGRLLPMLPDEVPFALPAALVDRPSGRHLAYLGGLALVLTALALLRSGARARVGVPLLAGALAVTVAAGIAQFDRDERVQAARVAANADPSTLETCQVRTGVTYCAFSDFTSWIPAWAEVVGDVSALVPAAATTAGPPLAVRQRVWADGYQANGVFGPADEDATGQAQQASDAAAGTPEAVPVGTKWGDDESAAVLAASVAYRFVTGRTVSGRASACGGQAALVVWLAGQASPRTAAGVRALDDHSFGALAFADPSLRTWLSVDDRDAALGLTLLARPAAEVAPVVSAHWSELTAPETSLEAAAALFNVPALPAPEQGASTRCEG</sequence>
<feature type="transmembrane region" description="Helical" evidence="1">
    <location>
        <begin position="39"/>
        <end position="57"/>
    </location>
</feature>